<dbReference type="EMBL" id="CBXE010000484">
    <property type="protein sequence ID" value="CDL87317.1"/>
    <property type="molecule type" value="Genomic_DNA"/>
</dbReference>
<proteinExistence type="predicted"/>
<dbReference type="AlphaFoldDB" id="W1J971"/>
<dbReference type="Proteomes" id="UP000019197">
    <property type="component" value="Unassembled WGS sequence"/>
</dbReference>
<evidence type="ECO:0000313" key="2">
    <source>
        <dbReference type="Proteomes" id="UP000019197"/>
    </source>
</evidence>
<sequence length="63" mass="7597">MAFLQLKTYWIYIDKLNAGLNILADIKTSIKSLQYYIFKLIFMLVLNAKNLDLFILKLERLRW</sequence>
<name>W1J971_9GAMM</name>
<protein>
    <submittedName>
        <fullName evidence="1">Uncharacterized protein</fullName>
    </submittedName>
</protein>
<gene>
    <name evidence="1" type="ORF">XCR1_880015</name>
</gene>
<organism evidence="1 2">
    <name type="scientific">Xenorhabdus cabanillasii JM26</name>
    <dbReference type="NCBI Taxonomy" id="1427517"/>
    <lineage>
        <taxon>Bacteria</taxon>
        <taxon>Pseudomonadati</taxon>
        <taxon>Pseudomonadota</taxon>
        <taxon>Gammaproteobacteria</taxon>
        <taxon>Enterobacterales</taxon>
        <taxon>Morganellaceae</taxon>
        <taxon>Xenorhabdus</taxon>
    </lineage>
</organism>
<reference evidence="1 2" key="1">
    <citation type="submission" date="2013-11" db="EMBL/GenBank/DDBJ databases">
        <title>Draft genome sequence and annotation of the entomopathogenic bacterium, Xenorhabdus cabanillasi strain JM26.</title>
        <authorList>
            <person name="Gualtieri M."/>
            <person name="Ogier J.C."/>
            <person name="Pages S."/>
            <person name="Givaudan A."/>
            <person name="Gaudriault S."/>
        </authorList>
    </citation>
    <scope>NUCLEOTIDE SEQUENCE [LARGE SCALE GENOMIC DNA]</scope>
    <source>
        <strain evidence="1 2">JM26</strain>
    </source>
</reference>
<comment type="caution">
    <text evidence="1">The sequence shown here is derived from an EMBL/GenBank/DDBJ whole genome shotgun (WGS) entry which is preliminary data.</text>
</comment>
<evidence type="ECO:0000313" key="1">
    <source>
        <dbReference type="EMBL" id="CDL87317.1"/>
    </source>
</evidence>
<accession>W1J971</accession>